<dbReference type="Proteomes" id="UP000238823">
    <property type="component" value="Unassembled WGS sequence"/>
</dbReference>
<dbReference type="EMBL" id="PVNL01000042">
    <property type="protein sequence ID" value="PRQ08245.1"/>
    <property type="molecule type" value="Genomic_DNA"/>
</dbReference>
<name>A0A2S9YT03_9BACT</name>
<dbReference type="AlphaFoldDB" id="A0A2S9YT03"/>
<evidence type="ECO:0000313" key="1">
    <source>
        <dbReference type="EMBL" id="PRQ08245.1"/>
    </source>
</evidence>
<comment type="caution">
    <text evidence="1">The sequence shown here is derived from an EMBL/GenBank/DDBJ whole genome shotgun (WGS) entry which is preliminary data.</text>
</comment>
<proteinExistence type="predicted"/>
<gene>
    <name evidence="1" type="ORF">ENSA7_18670</name>
</gene>
<protein>
    <recommendedName>
        <fullName evidence="3">STAS/SEC14 domain-containing protein</fullName>
    </recommendedName>
</protein>
<evidence type="ECO:0008006" key="3">
    <source>
        <dbReference type="Google" id="ProtNLM"/>
    </source>
</evidence>
<organism evidence="1 2">
    <name type="scientific">Enhygromyxa salina</name>
    <dbReference type="NCBI Taxonomy" id="215803"/>
    <lineage>
        <taxon>Bacteria</taxon>
        <taxon>Pseudomonadati</taxon>
        <taxon>Myxococcota</taxon>
        <taxon>Polyangia</taxon>
        <taxon>Nannocystales</taxon>
        <taxon>Nannocystaceae</taxon>
        <taxon>Enhygromyxa</taxon>
    </lineage>
</organism>
<sequence>MHDGMSTVSPLVSVFVLGGRLGEDEFSSYLRSLDANLARGKPFAMVIDGSAPNLGIVEVPNQRWQLSRAQAIGQLHRGIAFVTGTMTRERVRALYALQPPAVPYGFFNERADAMVWAQAALDGDQKVAMGARKTQPLMRAL</sequence>
<accession>A0A2S9YT03</accession>
<evidence type="ECO:0000313" key="2">
    <source>
        <dbReference type="Proteomes" id="UP000238823"/>
    </source>
</evidence>
<reference evidence="1 2" key="1">
    <citation type="submission" date="2018-03" db="EMBL/GenBank/DDBJ databases">
        <title>Draft Genome Sequences of the Obligatory Marine Myxobacteria Enhygromyxa salina SWB007.</title>
        <authorList>
            <person name="Poehlein A."/>
            <person name="Moghaddam J.A."/>
            <person name="Harms H."/>
            <person name="Alanjari M."/>
            <person name="Koenig G.M."/>
            <person name="Daniel R."/>
            <person name="Schaeberle T.F."/>
        </authorList>
    </citation>
    <scope>NUCLEOTIDE SEQUENCE [LARGE SCALE GENOMIC DNA]</scope>
    <source>
        <strain evidence="1 2">SWB007</strain>
    </source>
</reference>